<reference evidence="12 13" key="1">
    <citation type="submission" date="2016-04" db="EMBL/GenBank/DDBJ databases">
        <title>A degradative enzymes factory behind the ericoid mycorrhizal symbiosis.</title>
        <authorList>
            <consortium name="DOE Joint Genome Institute"/>
            <person name="Martino E."/>
            <person name="Morin E."/>
            <person name="Grelet G."/>
            <person name="Kuo A."/>
            <person name="Kohler A."/>
            <person name="Daghino S."/>
            <person name="Barry K."/>
            <person name="Choi C."/>
            <person name="Cichocki N."/>
            <person name="Clum A."/>
            <person name="Copeland A."/>
            <person name="Hainaut M."/>
            <person name="Haridas S."/>
            <person name="Labutti K."/>
            <person name="Lindquist E."/>
            <person name="Lipzen A."/>
            <person name="Khouja H.-R."/>
            <person name="Murat C."/>
            <person name="Ohm R."/>
            <person name="Olson A."/>
            <person name="Spatafora J."/>
            <person name="Veneault-Fourrey C."/>
            <person name="Henrissat B."/>
            <person name="Grigoriev I."/>
            <person name="Martin F."/>
            <person name="Perotto S."/>
        </authorList>
    </citation>
    <scope>NUCLEOTIDE SEQUENCE [LARGE SCALE GENOMIC DNA]</scope>
    <source>
        <strain evidence="12 13">F</strain>
    </source>
</reference>
<keyword evidence="8" id="KW-0862">Zinc</keyword>
<dbReference type="Pfam" id="PF01485">
    <property type="entry name" value="IBR"/>
    <property type="match status" value="1"/>
</dbReference>
<dbReference type="GO" id="GO:0061630">
    <property type="term" value="F:ubiquitin protein ligase activity"/>
    <property type="evidence" value="ECO:0007669"/>
    <property type="project" value="UniProtKB-EC"/>
</dbReference>
<evidence type="ECO:0000256" key="3">
    <source>
        <dbReference type="ARBA" id="ARBA00022679"/>
    </source>
</evidence>
<accession>A0A2J6RPF8</accession>
<evidence type="ECO:0000256" key="8">
    <source>
        <dbReference type="ARBA" id="ARBA00022833"/>
    </source>
</evidence>
<feature type="region of interest" description="Disordered" evidence="10">
    <location>
        <begin position="1"/>
        <end position="41"/>
    </location>
</feature>
<evidence type="ECO:0000256" key="5">
    <source>
        <dbReference type="ARBA" id="ARBA00022737"/>
    </source>
</evidence>
<organism evidence="12 13">
    <name type="scientific">Hyaloscypha variabilis (strain UAMH 11265 / GT02V1 / F)</name>
    <name type="common">Meliniomyces variabilis</name>
    <dbReference type="NCBI Taxonomy" id="1149755"/>
    <lineage>
        <taxon>Eukaryota</taxon>
        <taxon>Fungi</taxon>
        <taxon>Dikarya</taxon>
        <taxon>Ascomycota</taxon>
        <taxon>Pezizomycotina</taxon>
        <taxon>Leotiomycetes</taxon>
        <taxon>Helotiales</taxon>
        <taxon>Hyaloscyphaceae</taxon>
        <taxon>Hyaloscypha</taxon>
        <taxon>Hyaloscypha variabilis</taxon>
    </lineage>
</organism>
<name>A0A2J6RPF8_HYAVF</name>
<dbReference type="InterPro" id="IPR044066">
    <property type="entry name" value="TRIAD_supradom"/>
</dbReference>
<evidence type="ECO:0000256" key="1">
    <source>
        <dbReference type="ARBA" id="ARBA00001798"/>
    </source>
</evidence>
<evidence type="ECO:0000259" key="11">
    <source>
        <dbReference type="PROSITE" id="PS51873"/>
    </source>
</evidence>
<evidence type="ECO:0000256" key="2">
    <source>
        <dbReference type="ARBA" id="ARBA00012251"/>
    </source>
</evidence>
<dbReference type="Gene3D" id="1.20.120.1750">
    <property type="match status" value="1"/>
</dbReference>
<dbReference type="PANTHER" id="PTHR11685">
    <property type="entry name" value="RBR FAMILY RING FINGER AND IBR DOMAIN-CONTAINING"/>
    <property type="match status" value="1"/>
</dbReference>
<dbReference type="EMBL" id="KZ613945">
    <property type="protein sequence ID" value="PMD40388.1"/>
    <property type="molecule type" value="Genomic_DNA"/>
</dbReference>
<dbReference type="SUPFAM" id="SSF57850">
    <property type="entry name" value="RING/U-box"/>
    <property type="match status" value="2"/>
</dbReference>
<comment type="catalytic activity">
    <reaction evidence="1">
        <text>[E2 ubiquitin-conjugating enzyme]-S-ubiquitinyl-L-cysteine + [acceptor protein]-L-lysine = [E2 ubiquitin-conjugating enzyme]-L-cysteine + [acceptor protein]-N(6)-ubiquitinyl-L-lysine.</text>
        <dbReference type="EC" id="2.3.2.31"/>
    </reaction>
</comment>
<dbReference type="EC" id="2.3.2.31" evidence="2"/>
<evidence type="ECO:0000256" key="10">
    <source>
        <dbReference type="SAM" id="MobiDB-lite"/>
    </source>
</evidence>
<keyword evidence="7" id="KW-0833">Ubl conjugation pathway</keyword>
<dbReference type="CDD" id="cd20335">
    <property type="entry name" value="BRcat_RBR"/>
    <property type="match status" value="1"/>
</dbReference>
<keyword evidence="4" id="KW-0479">Metal-binding</keyword>
<dbReference type="AlphaFoldDB" id="A0A2J6RPF8"/>
<feature type="compositionally biased region" description="Polar residues" evidence="10">
    <location>
        <begin position="141"/>
        <end position="158"/>
    </location>
</feature>
<keyword evidence="9" id="KW-0175">Coiled coil</keyword>
<dbReference type="InterPro" id="IPR031127">
    <property type="entry name" value="E3_UB_ligase_RBR"/>
</dbReference>
<evidence type="ECO:0000313" key="13">
    <source>
        <dbReference type="Proteomes" id="UP000235786"/>
    </source>
</evidence>
<feature type="compositionally biased region" description="Basic and acidic residues" evidence="10">
    <location>
        <begin position="131"/>
        <end position="140"/>
    </location>
</feature>
<feature type="domain" description="RING-type" evidence="11">
    <location>
        <begin position="168"/>
        <end position="452"/>
    </location>
</feature>
<dbReference type="GO" id="GO:0016567">
    <property type="term" value="P:protein ubiquitination"/>
    <property type="evidence" value="ECO:0007669"/>
    <property type="project" value="InterPro"/>
</dbReference>
<feature type="region of interest" description="Disordered" evidence="10">
    <location>
        <begin position="72"/>
        <end position="105"/>
    </location>
</feature>
<feature type="region of interest" description="Disordered" evidence="10">
    <location>
        <begin position="118"/>
        <end position="161"/>
    </location>
</feature>
<dbReference type="CDD" id="cd20336">
    <property type="entry name" value="Rcat_RBR"/>
    <property type="match status" value="1"/>
</dbReference>
<evidence type="ECO:0000256" key="4">
    <source>
        <dbReference type="ARBA" id="ARBA00022723"/>
    </source>
</evidence>
<keyword evidence="3" id="KW-0808">Transferase</keyword>
<keyword evidence="5" id="KW-0677">Repeat</keyword>
<proteinExistence type="predicted"/>
<evidence type="ECO:0000256" key="9">
    <source>
        <dbReference type="SAM" id="Coils"/>
    </source>
</evidence>
<dbReference type="PROSITE" id="PS51873">
    <property type="entry name" value="TRIAD"/>
    <property type="match status" value="1"/>
</dbReference>
<evidence type="ECO:0000256" key="6">
    <source>
        <dbReference type="ARBA" id="ARBA00022771"/>
    </source>
</evidence>
<feature type="coiled-coil region" evidence="9">
    <location>
        <begin position="337"/>
        <end position="386"/>
    </location>
</feature>
<keyword evidence="6" id="KW-0863">Zinc-finger</keyword>
<protein>
    <recommendedName>
        <fullName evidence="2">RBR-type E3 ubiquitin transferase</fullName>
        <ecNumber evidence="2">2.3.2.31</ecNumber>
    </recommendedName>
</protein>
<dbReference type="GO" id="GO:0008270">
    <property type="term" value="F:zinc ion binding"/>
    <property type="evidence" value="ECO:0007669"/>
    <property type="project" value="UniProtKB-KW"/>
</dbReference>
<dbReference type="OrthoDB" id="1431934at2759"/>
<dbReference type="STRING" id="1149755.A0A2J6RPF8"/>
<evidence type="ECO:0000313" key="12">
    <source>
        <dbReference type="EMBL" id="PMD40388.1"/>
    </source>
</evidence>
<dbReference type="InterPro" id="IPR002867">
    <property type="entry name" value="IBR_dom"/>
</dbReference>
<sequence length="463" mass="52893">MVSPASKVSGRIPGGPPGDFQEWDGNNGIRGNGKTREVNDSQRENYISLPSIYGNFDLPLFGPQYGSSSLSLRQQRSYPVSGPRTQAGTMFSKAPQPLGSASQNPELDHQVPILRVPNYSKKDIGIGSRNTRPEPHEAQPRSRNLSLGSSSTDGTVSSAPKLVIRGPPPTSCIICTEDFSSTTRKPRWISSSCLHHPHKIWNQIKCPECEITLIYDDIRRFADPDTFARYDTLSFRSAVGAESNFVWCQNCDFGQLHASGELQPIIRCLNCGFRCCFRHSVQWHDRLTCDEYDEMLQDPDGFRSAIDRDDEVARVAKRRQEEEDDAIARDMHQRERQVEQDRQRQIHEEQLRRARAEQQAEARRMREELEMAHKREAIKKRQEEERLSLQTVQVTTKPCPGCRWPIEKNQGCSHMTCIKCHAEFCWVCLNDYLEIRRHGLEINEEIEHTSAFINQLTVKILTG</sequence>
<dbReference type="SMART" id="SM00647">
    <property type="entry name" value="IBR"/>
    <property type="match status" value="2"/>
</dbReference>
<dbReference type="Proteomes" id="UP000235786">
    <property type="component" value="Unassembled WGS sequence"/>
</dbReference>
<gene>
    <name evidence="12" type="ORF">L207DRAFT_633426</name>
</gene>
<dbReference type="Pfam" id="PF22191">
    <property type="entry name" value="IBR_1"/>
    <property type="match status" value="1"/>
</dbReference>
<evidence type="ECO:0000256" key="7">
    <source>
        <dbReference type="ARBA" id="ARBA00022786"/>
    </source>
</evidence>
<keyword evidence="13" id="KW-1185">Reference proteome</keyword>